<gene>
    <name evidence="1" type="ORF">CDAR_55841</name>
</gene>
<evidence type="ECO:0000313" key="1">
    <source>
        <dbReference type="EMBL" id="GIY66467.1"/>
    </source>
</evidence>
<sequence length="164" mass="18616">MLPIWRFWLWGIDLHPCLDRLQGWGFLIPPSLAANIGPYGLGCTCCYLVQHHVHLHCMRGIQRCCRGDEFDVIVVLGGRGVSTCGTLQNRRLWTEGGRWTGECHLCRFHPVTDIFDGDFRRGSTGKFPGVSDEPLQNLRAVLAVWNETEDQDRNLSSLLDNVPR</sequence>
<accession>A0AAV4V895</accession>
<dbReference type="AlphaFoldDB" id="A0AAV4V895"/>
<dbReference type="Proteomes" id="UP001054837">
    <property type="component" value="Unassembled WGS sequence"/>
</dbReference>
<protein>
    <submittedName>
        <fullName evidence="1">Uncharacterized protein</fullName>
    </submittedName>
</protein>
<name>A0AAV4V895_9ARAC</name>
<evidence type="ECO:0000313" key="2">
    <source>
        <dbReference type="Proteomes" id="UP001054837"/>
    </source>
</evidence>
<organism evidence="1 2">
    <name type="scientific">Caerostris darwini</name>
    <dbReference type="NCBI Taxonomy" id="1538125"/>
    <lineage>
        <taxon>Eukaryota</taxon>
        <taxon>Metazoa</taxon>
        <taxon>Ecdysozoa</taxon>
        <taxon>Arthropoda</taxon>
        <taxon>Chelicerata</taxon>
        <taxon>Arachnida</taxon>
        <taxon>Araneae</taxon>
        <taxon>Araneomorphae</taxon>
        <taxon>Entelegynae</taxon>
        <taxon>Araneoidea</taxon>
        <taxon>Araneidae</taxon>
        <taxon>Caerostris</taxon>
    </lineage>
</organism>
<reference evidence="1 2" key="1">
    <citation type="submission" date="2021-06" db="EMBL/GenBank/DDBJ databases">
        <title>Caerostris darwini draft genome.</title>
        <authorList>
            <person name="Kono N."/>
            <person name="Arakawa K."/>
        </authorList>
    </citation>
    <scope>NUCLEOTIDE SEQUENCE [LARGE SCALE GENOMIC DNA]</scope>
</reference>
<proteinExistence type="predicted"/>
<comment type="caution">
    <text evidence="1">The sequence shown here is derived from an EMBL/GenBank/DDBJ whole genome shotgun (WGS) entry which is preliminary data.</text>
</comment>
<keyword evidence="2" id="KW-1185">Reference proteome</keyword>
<dbReference type="EMBL" id="BPLQ01012603">
    <property type="protein sequence ID" value="GIY66467.1"/>
    <property type="molecule type" value="Genomic_DNA"/>
</dbReference>